<evidence type="ECO:0000313" key="3">
    <source>
        <dbReference type="EMBL" id="TXE17072.1"/>
    </source>
</evidence>
<sequence>MENNRIYHKERYQIAAKRVKRIKGFYTHALIYIVVNLVFVYINIENLEDGESYFQWRNFITFSFWGIGLLSHAGSVFLPSLIFGKNWESKKIKEFMDKDSNEIDRYE</sequence>
<organism evidence="3 4">
    <name type="scientific">Psychroserpens burtonensis</name>
    <dbReference type="NCBI Taxonomy" id="49278"/>
    <lineage>
        <taxon>Bacteria</taxon>
        <taxon>Pseudomonadati</taxon>
        <taxon>Bacteroidota</taxon>
        <taxon>Flavobacteriia</taxon>
        <taxon>Flavobacteriales</taxon>
        <taxon>Flavobacteriaceae</taxon>
        <taxon>Psychroserpens</taxon>
    </lineage>
</organism>
<dbReference type="Proteomes" id="UP000321938">
    <property type="component" value="Unassembled WGS sequence"/>
</dbReference>
<keyword evidence="4" id="KW-1185">Reference proteome</keyword>
<proteinExistence type="predicted"/>
<dbReference type="EMBL" id="VOSB01000014">
    <property type="protein sequence ID" value="TXE17072.1"/>
    <property type="molecule type" value="Genomic_DNA"/>
</dbReference>
<keyword evidence="1" id="KW-1133">Transmembrane helix</keyword>
<dbReference type="Pfam" id="PF13239">
    <property type="entry name" value="2TM"/>
    <property type="match status" value="1"/>
</dbReference>
<protein>
    <submittedName>
        <fullName evidence="3">2TM domain-containing protein</fullName>
    </submittedName>
</protein>
<comment type="caution">
    <text evidence="3">The sequence shown here is derived from an EMBL/GenBank/DDBJ whole genome shotgun (WGS) entry which is preliminary data.</text>
</comment>
<evidence type="ECO:0000256" key="1">
    <source>
        <dbReference type="SAM" id="Phobius"/>
    </source>
</evidence>
<dbReference type="InterPro" id="IPR025698">
    <property type="entry name" value="2TM_dom"/>
</dbReference>
<accession>A0A5C7B826</accession>
<feature type="domain" description="2TM" evidence="2">
    <location>
        <begin position="15"/>
        <end position="97"/>
    </location>
</feature>
<dbReference type="RefSeq" id="WP_028873309.1">
    <property type="nucleotide sequence ID" value="NZ_VOSB01000014.1"/>
</dbReference>
<feature type="transmembrane region" description="Helical" evidence="1">
    <location>
        <begin position="64"/>
        <end position="83"/>
    </location>
</feature>
<dbReference type="AlphaFoldDB" id="A0A5C7B826"/>
<feature type="transmembrane region" description="Helical" evidence="1">
    <location>
        <begin position="25"/>
        <end position="44"/>
    </location>
</feature>
<keyword evidence="1" id="KW-0812">Transmembrane</keyword>
<evidence type="ECO:0000259" key="2">
    <source>
        <dbReference type="Pfam" id="PF13239"/>
    </source>
</evidence>
<reference evidence="3 4" key="1">
    <citation type="submission" date="2019-08" db="EMBL/GenBank/DDBJ databases">
        <title>Genome of Psychroserpens burtonensis ACAM 167.</title>
        <authorList>
            <person name="Bowman J.P."/>
        </authorList>
    </citation>
    <scope>NUCLEOTIDE SEQUENCE [LARGE SCALE GENOMIC DNA]</scope>
    <source>
        <strain evidence="3 4">ACAM 167</strain>
    </source>
</reference>
<evidence type="ECO:0000313" key="4">
    <source>
        <dbReference type="Proteomes" id="UP000321938"/>
    </source>
</evidence>
<gene>
    <name evidence="3" type="ORF">ES692_10450</name>
</gene>
<dbReference type="STRING" id="1123037.GCA_000425305_00387"/>
<dbReference type="OrthoDB" id="1495672at2"/>
<keyword evidence="1" id="KW-0472">Membrane</keyword>
<name>A0A5C7B826_9FLAO</name>